<evidence type="ECO:0000256" key="2">
    <source>
        <dbReference type="ARBA" id="ARBA00023159"/>
    </source>
</evidence>
<keyword evidence="3" id="KW-0804">Transcription</keyword>
<accession>A0AAV2J677</accession>
<protein>
    <recommendedName>
        <fullName evidence="5">OCA domain-containing protein</fullName>
    </recommendedName>
</protein>
<keyword evidence="2" id="KW-0010">Activator</keyword>
<feature type="domain" description="OCA" evidence="5">
    <location>
        <begin position="34"/>
        <end position="56"/>
    </location>
</feature>
<feature type="compositionally biased region" description="Basic residues" evidence="4">
    <location>
        <begin position="141"/>
        <end position="151"/>
    </location>
</feature>
<dbReference type="EMBL" id="OZ035832">
    <property type="protein sequence ID" value="CAL1570864.1"/>
    <property type="molecule type" value="Genomic_DNA"/>
</dbReference>
<gene>
    <name evidence="6" type="ORF">KC01_LOCUS3076</name>
</gene>
<evidence type="ECO:0000313" key="6">
    <source>
        <dbReference type="EMBL" id="CAL1570864.1"/>
    </source>
</evidence>
<evidence type="ECO:0000259" key="5">
    <source>
        <dbReference type="PROSITE" id="PS52003"/>
    </source>
</evidence>
<name>A0AAV2J677_KNICA</name>
<dbReference type="GO" id="GO:0003677">
    <property type="term" value="F:DNA binding"/>
    <property type="evidence" value="ECO:0007669"/>
    <property type="project" value="InterPro"/>
</dbReference>
<evidence type="ECO:0000256" key="4">
    <source>
        <dbReference type="SAM" id="MobiDB-lite"/>
    </source>
</evidence>
<sequence>MSVLPAGWEGFIGEGKLRIGRREGRHLRQAADKSKVYQGVRVKDTVKELLQKHRAREANGKNGKTILSQACLDLQQLSASLYPTPPAAIPDVSDFQFSYSASNPVHESQMQDLNSYNNNFHYQFWDAMLPGNSGPSSQVHPHLHQHQHHLQLQHSGQNYPSSVLPSWNHGLSSDADYYGPGMTSCSPADSLKLCSPEDHNSYSPHDSFSSSSSTSSSSCYDSPSRLEPSLCSPYTQHFSSQDSYNAGHLWTAQQESFSTSEYAPYYNTMDYAYPCIDESYYKRDLTAEIYNAL</sequence>
<dbReference type="InterPro" id="IPR047571">
    <property type="entry name" value="OCA"/>
</dbReference>
<keyword evidence="7" id="KW-1185">Reference proteome</keyword>
<reference evidence="6 7" key="1">
    <citation type="submission" date="2024-04" db="EMBL/GenBank/DDBJ databases">
        <authorList>
            <person name="Waldvogel A.-M."/>
            <person name="Schoenle A."/>
        </authorList>
    </citation>
    <scope>NUCLEOTIDE SEQUENCE [LARGE SCALE GENOMIC DNA]</scope>
</reference>
<organism evidence="6 7">
    <name type="scientific">Knipowitschia caucasica</name>
    <name type="common">Caucasian dwarf goby</name>
    <name type="synonym">Pomatoschistus caucasicus</name>
    <dbReference type="NCBI Taxonomy" id="637954"/>
    <lineage>
        <taxon>Eukaryota</taxon>
        <taxon>Metazoa</taxon>
        <taxon>Chordata</taxon>
        <taxon>Craniata</taxon>
        <taxon>Vertebrata</taxon>
        <taxon>Euteleostomi</taxon>
        <taxon>Actinopterygii</taxon>
        <taxon>Neopterygii</taxon>
        <taxon>Teleostei</taxon>
        <taxon>Neoteleostei</taxon>
        <taxon>Acanthomorphata</taxon>
        <taxon>Gobiaria</taxon>
        <taxon>Gobiiformes</taxon>
        <taxon>Gobioidei</taxon>
        <taxon>Gobiidae</taxon>
        <taxon>Gobiinae</taxon>
        <taxon>Knipowitschia</taxon>
    </lineage>
</organism>
<keyword evidence="1" id="KW-0805">Transcription regulation</keyword>
<dbReference type="AlphaFoldDB" id="A0AAV2J677"/>
<dbReference type="PROSITE" id="PS52003">
    <property type="entry name" value="OCA"/>
    <property type="match status" value="1"/>
</dbReference>
<proteinExistence type="predicted"/>
<dbReference type="GO" id="GO:0070974">
    <property type="term" value="F:POU domain binding"/>
    <property type="evidence" value="ECO:0007669"/>
    <property type="project" value="InterPro"/>
</dbReference>
<evidence type="ECO:0000256" key="3">
    <source>
        <dbReference type="ARBA" id="ARBA00023163"/>
    </source>
</evidence>
<evidence type="ECO:0000313" key="7">
    <source>
        <dbReference type="Proteomes" id="UP001497482"/>
    </source>
</evidence>
<feature type="region of interest" description="Disordered" evidence="4">
    <location>
        <begin position="134"/>
        <end position="154"/>
    </location>
</feature>
<evidence type="ECO:0000256" key="1">
    <source>
        <dbReference type="ARBA" id="ARBA00023015"/>
    </source>
</evidence>
<dbReference type="Proteomes" id="UP001497482">
    <property type="component" value="Chromosome 10"/>
</dbReference>